<reference evidence="6" key="1">
    <citation type="submission" date="2016-08" db="EMBL/GenBank/DDBJ databases">
        <authorList>
            <person name="Yan J."/>
        </authorList>
    </citation>
    <scope>NUCLEOTIDE SEQUENCE</scope>
    <source>
        <strain evidence="6">CSS-01s</strain>
    </source>
</reference>
<dbReference type="InterPro" id="IPR002401">
    <property type="entry name" value="Cyt_P450_E_grp-I"/>
</dbReference>
<gene>
    <name evidence="6" type="ORF">BFW01_g1793</name>
</gene>
<comment type="cofactor">
    <cofactor evidence="1 4">
        <name>heme</name>
        <dbReference type="ChEBI" id="CHEBI:30413"/>
    </cofactor>
</comment>
<comment type="similarity">
    <text evidence="5">Belongs to the cytochrome P450 family.</text>
</comment>
<dbReference type="GO" id="GO:0020037">
    <property type="term" value="F:heme binding"/>
    <property type="evidence" value="ECO:0007669"/>
    <property type="project" value="InterPro"/>
</dbReference>
<dbReference type="PANTHER" id="PTHR24305:SF85">
    <property type="entry name" value="P450, PUTATIVE (EUROFUNG)-RELATED"/>
    <property type="match status" value="1"/>
</dbReference>
<organism evidence="6 7">
    <name type="scientific">Lasiodiplodia theobromae</name>
    <dbReference type="NCBI Taxonomy" id="45133"/>
    <lineage>
        <taxon>Eukaryota</taxon>
        <taxon>Fungi</taxon>
        <taxon>Dikarya</taxon>
        <taxon>Ascomycota</taxon>
        <taxon>Pezizomycotina</taxon>
        <taxon>Dothideomycetes</taxon>
        <taxon>Dothideomycetes incertae sedis</taxon>
        <taxon>Botryosphaeriales</taxon>
        <taxon>Botryosphaeriaceae</taxon>
        <taxon>Lasiodiplodia</taxon>
    </lineage>
</organism>
<evidence type="ECO:0000313" key="6">
    <source>
        <dbReference type="EMBL" id="KAF9630922.1"/>
    </source>
</evidence>
<sequence length="494" mass="56133">MSFFILGIVFFLLWRVCIIAHRVWFHPLSTVPGPFLGRISSLYRTYWFLHGDEQANQARLHEKYGPLVRYSPNGVITNDPTLIPTIYHMKADKTNFNAANFGSMSTFTMLNHKDHVASKKRIGHAYSMKRMRAFESEIDLRLKELVGVLTKTAMKGVTIDSLYHLHWFNFDVVTQLCFGRPLGFLTQERDVHGLIQKFQETLWLGEFLAVQENVSWYIRNTRVGRYLFMVRPTDSWGIGAVMGVRDRLIGAIVGPDRELKMDLVEGSLLEIFLSARDEDGSAMSMSDVKAEILTAMQAGSETTSLNVALAVFHIARNPDVKHRLQNELDHAEQTGKIPPRTAMISYDQALELPFLTACIRESLRYTPSVAQIPRKAPPDTGLNLHGRHIPPGTSVSTSAWIVGRDTNLYGEDSNTFRPARWLEASEDKLRKMDKFDFVFGYGARRCLGRHVASIQLWKSIAEVFRRFDVELADCQNIHGNGVPCDWGAAFHIRD</sequence>
<dbReference type="GO" id="GO:0016705">
    <property type="term" value="F:oxidoreductase activity, acting on paired donors, with incorporation or reduction of molecular oxygen"/>
    <property type="evidence" value="ECO:0007669"/>
    <property type="project" value="InterPro"/>
</dbReference>
<dbReference type="InterPro" id="IPR001128">
    <property type="entry name" value="Cyt_P450"/>
</dbReference>
<dbReference type="EMBL" id="MDYX01000046">
    <property type="protein sequence ID" value="KAF9630922.1"/>
    <property type="molecule type" value="Genomic_DNA"/>
</dbReference>
<dbReference type="PANTHER" id="PTHR24305">
    <property type="entry name" value="CYTOCHROME P450"/>
    <property type="match status" value="1"/>
</dbReference>
<dbReference type="Proteomes" id="UP000627934">
    <property type="component" value="Unassembled WGS sequence"/>
</dbReference>
<dbReference type="SUPFAM" id="SSF48264">
    <property type="entry name" value="Cytochrome P450"/>
    <property type="match status" value="1"/>
</dbReference>
<dbReference type="PROSITE" id="PS00086">
    <property type="entry name" value="CYTOCHROME_P450"/>
    <property type="match status" value="1"/>
</dbReference>
<evidence type="ECO:0000256" key="3">
    <source>
        <dbReference type="ARBA" id="ARBA00023004"/>
    </source>
</evidence>
<dbReference type="PRINTS" id="PR00385">
    <property type="entry name" value="P450"/>
</dbReference>
<dbReference type="GO" id="GO:0004497">
    <property type="term" value="F:monooxygenase activity"/>
    <property type="evidence" value="ECO:0007669"/>
    <property type="project" value="UniProtKB-KW"/>
</dbReference>
<evidence type="ECO:0000256" key="5">
    <source>
        <dbReference type="RuleBase" id="RU000461"/>
    </source>
</evidence>
<keyword evidence="4 5" id="KW-0349">Heme</keyword>
<evidence type="ECO:0000256" key="1">
    <source>
        <dbReference type="ARBA" id="ARBA00001971"/>
    </source>
</evidence>
<proteinExistence type="inferred from homology"/>
<accession>A0A8H7MCT7</accession>
<keyword evidence="5" id="KW-0560">Oxidoreductase</keyword>
<dbReference type="PRINTS" id="PR00463">
    <property type="entry name" value="EP450I"/>
</dbReference>
<dbReference type="InterPro" id="IPR050121">
    <property type="entry name" value="Cytochrome_P450_monoxygenase"/>
</dbReference>
<keyword evidence="5" id="KW-0503">Monooxygenase</keyword>
<evidence type="ECO:0000313" key="7">
    <source>
        <dbReference type="Proteomes" id="UP000627934"/>
    </source>
</evidence>
<dbReference type="Gene3D" id="1.10.630.10">
    <property type="entry name" value="Cytochrome P450"/>
    <property type="match status" value="1"/>
</dbReference>
<dbReference type="Pfam" id="PF00067">
    <property type="entry name" value="p450"/>
    <property type="match status" value="1"/>
</dbReference>
<evidence type="ECO:0000256" key="2">
    <source>
        <dbReference type="ARBA" id="ARBA00022723"/>
    </source>
</evidence>
<protein>
    <submittedName>
        <fullName evidence="6">Cytochrome P450</fullName>
    </submittedName>
</protein>
<evidence type="ECO:0000256" key="4">
    <source>
        <dbReference type="PIRSR" id="PIRSR602401-1"/>
    </source>
</evidence>
<dbReference type="AlphaFoldDB" id="A0A8H7MCT7"/>
<reference evidence="6" key="2">
    <citation type="journal article" date="2018" name="DNA Res.">
        <title>Comparative genome and transcriptome analyses reveal adaptations to opportunistic infections in woody plant degrading pathogens of Botryosphaeriaceae.</title>
        <authorList>
            <person name="Yan J.Y."/>
            <person name="Zhao W.S."/>
            <person name="Chen Z."/>
            <person name="Xing Q.K."/>
            <person name="Zhang W."/>
            <person name="Chethana K.W.T."/>
            <person name="Xue M.F."/>
            <person name="Xu J.P."/>
            <person name="Phillips A.J.L."/>
            <person name="Wang Y."/>
            <person name="Liu J.H."/>
            <person name="Liu M."/>
            <person name="Zhou Y."/>
            <person name="Jayawardena R.S."/>
            <person name="Manawasinghe I.S."/>
            <person name="Huang J.B."/>
            <person name="Qiao G.H."/>
            <person name="Fu C.Y."/>
            <person name="Guo F.F."/>
            <person name="Dissanayake A.J."/>
            <person name="Peng Y.L."/>
            <person name="Hyde K.D."/>
            <person name="Li X.H."/>
        </authorList>
    </citation>
    <scope>NUCLEOTIDE SEQUENCE</scope>
    <source>
        <strain evidence="6">CSS-01s</strain>
    </source>
</reference>
<feature type="binding site" description="axial binding residue" evidence="4">
    <location>
        <position position="446"/>
    </location>
    <ligand>
        <name>heme</name>
        <dbReference type="ChEBI" id="CHEBI:30413"/>
    </ligand>
    <ligandPart>
        <name>Fe</name>
        <dbReference type="ChEBI" id="CHEBI:18248"/>
    </ligandPart>
</feature>
<dbReference type="InterPro" id="IPR017972">
    <property type="entry name" value="Cyt_P450_CS"/>
</dbReference>
<dbReference type="GO" id="GO:0005506">
    <property type="term" value="F:iron ion binding"/>
    <property type="evidence" value="ECO:0007669"/>
    <property type="project" value="InterPro"/>
</dbReference>
<dbReference type="InterPro" id="IPR036396">
    <property type="entry name" value="Cyt_P450_sf"/>
</dbReference>
<comment type="caution">
    <text evidence="6">The sequence shown here is derived from an EMBL/GenBank/DDBJ whole genome shotgun (WGS) entry which is preliminary data.</text>
</comment>
<name>A0A8H7MCT7_9PEZI</name>
<keyword evidence="3 4" id="KW-0408">Iron</keyword>
<keyword evidence="2 4" id="KW-0479">Metal-binding</keyword>